<dbReference type="EMBL" id="FNOJ01000013">
    <property type="protein sequence ID" value="SDW75502.1"/>
    <property type="molecule type" value="Genomic_DNA"/>
</dbReference>
<organism evidence="8 9">
    <name type="scientific">Alicyclobacillus hesperidum</name>
    <dbReference type="NCBI Taxonomy" id="89784"/>
    <lineage>
        <taxon>Bacteria</taxon>
        <taxon>Bacillati</taxon>
        <taxon>Bacillota</taxon>
        <taxon>Bacilli</taxon>
        <taxon>Bacillales</taxon>
        <taxon>Alicyclobacillaceae</taxon>
        <taxon>Alicyclobacillus</taxon>
    </lineage>
</organism>
<gene>
    <name evidence="8" type="ORF">SAMN04489725_11369</name>
</gene>
<sequence length="678" mass="75082">MASTLTDRQKHILYLILDSEQGMDVDGLARRLDVSRRTVHRDLQAIQSWIDTFGLHLETADGKIALTGATGGMERMRAAVGELPIALAITPKSREVFVALDLLMEEGPMKLAYLGKQLRVTPASLSHQLNDVAAWLRDRGLHMIRRQGYGVEVTGDEERRREALAELVHAQISPIDLMKLMHADASKRMRHPFYPWLERWFTPERLADVESALQEELRVVSPPLDEAAFYSFLLHVLLACARIEQGGALSEQPGENVDESQDEVVCRAILRRVLPQLPPESAEVYYLAKHLRGAKVRIAEDVRLLPMNLTAMDLAYQLTRELEAKLQISLSGDRELLAGVAQHLEPAIQRMTSGLGIRNPLLSEVKRQYPGFFEAVRGACGAVLGRYGVVAPDEEIGYLTMHLAAAYERQLAERVWHVRIVCPNGISSAQLLASRLKKEFPNVLVVGIESLHSLQETGCDFVVATTAIEGVDLPVVVVSPFLPPTDVKQIEQLISRLERATDGPRRTEASELDARQLHRALSVAERICSQILLREITGGKLADVIEQAAQDAVQVGHAVDAAGVKQAILQRERLGSIVLPGKGLAVLHARSNALTDCHIAVYRLRQAIAVKGVGVQKEQVDTVLVLLAKIDEELEVIELLGRLSAALVTDDDLVDALRTFDIDGLQREMLTSMYNHEE</sequence>
<evidence type="ECO:0000256" key="4">
    <source>
        <dbReference type="ARBA" id="ARBA00023163"/>
    </source>
</evidence>
<dbReference type="GO" id="GO:0009401">
    <property type="term" value="P:phosphoenolpyruvate-dependent sugar phosphotransferase system"/>
    <property type="evidence" value="ECO:0007669"/>
    <property type="project" value="InterPro"/>
</dbReference>
<feature type="domain" description="PRD" evidence="7">
    <location>
        <begin position="306"/>
        <end position="413"/>
    </location>
</feature>
<dbReference type="InterPro" id="IPR013196">
    <property type="entry name" value="HTH_11"/>
</dbReference>
<dbReference type="Gene3D" id="1.10.10.10">
    <property type="entry name" value="Winged helix-like DNA-binding domain superfamily/Winged helix DNA-binding domain"/>
    <property type="match status" value="1"/>
</dbReference>
<dbReference type="SUPFAM" id="SSF55804">
    <property type="entry name" value="Phoshotransferase/anion transport protein"/>
    <property type="match status" value="1"/>
</dbReference>
<dbReference type="GO" id="GO:0008982">
    <property type="term" value="F:protein-N(PI)-phosphohistidine-sugar phosphotransferase activity"/>
    <property type="evidence" value="ECO:0007669"/>
    <property type="project" value="InterPro"/>
</dbReference>
<dbReference type="PROSITE" id="PS51099">
    <property type="entry name" value="PTS_EIIB_TYPE_2"/>
    <property type="match status" value="1"/>
</dbReference>
<dbReference type="Proteomes" id="UP000182589">
    <property type="component" value="Unassembled WGS sequence"/>
</dbReference>
<evidence type="ECO:0000256" key="3">
    <source>
        <dbReference type="ARBA" id="ARBA00023015"/>
    </source>
</evidence>
<dbReference type="InterPro" id="IPR036388">
    <property type="entry name" value="WH-like_DNA-bd_sf"/>
</dbReference>
<dbReference type="GO" id="GO:0006355">
    <property type="term" value="P:regulation of DNA-templated transcription"/>
    <property type="evidence" value="ECO:0007669"/>
    <property type="project" value="InterPro"/>
</dbReference>
<dbReference type="Pfam" id="PF00359">
    <property type="entry name" value="PTS_EIIA_2"/>
    <property type="match status" value="1"/>
</dbReference>
<dbReference type="CDD" id="cd05568">
    <property type="entry name" value="PTS_IIB_bgl_like"/>
    <property type="match status" value="1"/>
</dbReference>
<keyword evidence="3" id="KW-0805">Transcription regulation</keyword>
<dbReference type="Pfam" id="PF08279">
    <property type="entry name" value="HTH_11"/>
    <property type="match status" value="1"/>
</dbReference>
<dbReference type="PANTHER" id="PTHR30185:SF18">
    <property type="entry name" value="TRANSCRIPTIONAL REGULATOR MTLR"/>
    <property type="match status" value="1"/>
</dbReference>
<dbReference type="InterPro" id="IPR016152">
    <property type="entry name" value="PTrfase/Anion_transptr"/>
</dbReference>
<keyword evidence="4" id="KW-0804">Transcription</keyword>
<dbReference type="Gene3D" id="3.40.50.2300">
    <property type="match status" value="1"/>
</dbReference>
<dbReference type="InterPro" id="IPR011608">
    <property type="entry name" value="PRD"/>
</dbReference>
<dbReference type="AlphaFoldDB" id="A0A1H2W4A7"/>
<dbReference type="SUPFAM" id="SSF63520">
    <property type="entry name" value="PTS-regulatory domain, PRD"/>
    <property type="match status" value="1"/>
</dbReference>
<dbReference type="PROSITE" id="PS51372">
    <property type="entry name" value="PRD_2"/>
    <property type="match status" value="1"/>
</dbReference>
<dbReference type="SUPFAM" id="SSF52794">
    <property type="entry name" value="PTS system IIB component-like"/>
    <property type="match status" value="1"/>
</dbReference>
<keyword evidence="2" id="KW-0677">Repeat</keyword>
<keyword evidence="9" id="KW-1185">Reference proteome</keyword>
<keyword evidence="1" id="KW-0808">Transferase</keyword>
<dbReference type="STRING" id="89784.SAMN04489725_11369"/>
<evidence type="ECO:0000259" key="7">
    <source>
        <dbReference type="PROSITE" id="PS51372"/>
    </source>
</evidence>
<dbReference type="InterPro" id="IPR002178">
    <property type="entry name" value="PTS_EIIA_type-2_dom"/>
</dbReference>
<name>A0A1H2W4A7_9BACL</name>
<accession>A0A1H2W4A7</accession>
<dbReference type="PANTHER" id="PTHR30185">
    <property type="entry name" value="CRYPTIC BETA-GLUCOSIDE BGL OPERON ANTITERMINATOR"/>
    <property type="match status" value="1"/>
</dbReference>
<proteinExistence type="predicted"/>
<dbReference type="InterPro" id="IPR050661">
    <property type="entry name" value="BglG_antiterminators"/>
</dbReference>
<evidence type="ECO:0000256" key="2">
    <source>
        <dbReference type="ARBA" id="ARBA00022737"/>
    </source>
</evidence>
<dbReference type="InterPro" id="IPR036390">
    <property type="entry name" value="WH_DNA-bd_sf"/>
</dbReference>
<evidence type="ECO:0000313" key="9">
    <source>
        <dbReference type="Proteomes" id="UP000182589"/>
    </source>
</evidence>
<protein>
    <submittedName>
        <fullName evidence="8">Transcriptional antiterminator, BglG family</fullName>
    </submittedName>
</protein>
<dbReference type="SUPFAM" id="SSF46785">
    <property type="entry name" value="Winged helix' DNA-binding domain"/>
    <property type="match status" value="1"/>
</dbReference>
<evidence type="ECO:0000256" key="1">
    <source>
        <dbReference type="ARBA" id="ARBA00022679"/>
    </source>
</evidence>
<evidence type="ECO:0000259" key="5">
    <source>
        <dbReference type="PROSITE" id="PS51094"/>
    </source>
</evidence>
<dbReference type="InterPro" id="IPR036634">
    <property type="entry name" value="PRD_sf"/>
</dbReference>
<feature type="domain" description="PTS EIIB type-2" evidence="6">
    <location>
        <begin position="416"/>
        <end position="502"/>
    </location>
</feature>
<dbReference type="InterPro" id="IPR013011">
    <property type="entry name" value="PTS_EIIB_2"/>
</dbReference>
<dbReference type="InterPro" id="IPR036095">
    <property type="entry name" value="PTS_EIIB-like_sf"/>
</dbReference>
<dbReference type="PROSITE" id="PS51094">
    <property type="entry name" value="PTS_EIIA_TYPE_2"/>
    <property type="match status" value="1"/>
</dbReference>
<dbReference type="Gene3D" id="1.10.1790.10">
    <property type="entry name" value="PRD domain"/>
    <property type="match status" value="1"/>
</dbReference>
<reference evidence="9" key="1">
    <citation type="submission" date="2016-10" db="EMBL/GenBank/DDBJ databases">
        <authorList>
            <person name="Varghese N."/>
        </authorList>
    </citation>
    <scope>NUCLEOTIDE SEQUENCE [LARGE SCALE GENOMIC DNA]</scope>
    <source>
        <strain evidence="9">DSM 12489</strain>
    </source>
</reference>
<dbReference type="Gene3D" id="3.40.930.10">
    <property type="entry name" value="Mannitol-specific EII, Chain A"/>
    <property type="match status" value="1"/>
</dbReference>
<dbReference type="RefSeq" id="WP_006446442.1">
    <property type="nucleotide sequence ID" value="NZ_BSRA01000017.1"/>
</dbReference>
<evidence type="ECO:0000313" key="8">
    <source>
        <dbReference type="EMBL" id="SDW75502.1"/>
    </source>
</evidence>
<evidence type="ECO:0000259" key="6">
    <source>
        <dbReference type="PROSITE" id="PS51099"/>
    </source>
</evidence>
<dbReference type="Pfam" id="PF00874">
    <property type="entry name" value="PRD"/>
    <property type="match status" value="1"/>
</dbReference>
<feature type="domain" description="PTS EIIA type-2" evidence="5">
    <location>
        <begin position="525"/>
        <end position="673"/>
    </location>
</feature>